<evidence type="ECO:0000313" key="3">
    <source>
        <dbReference type="Proteomes" id="UP000054558"/>
    </source>
</evidence>
<gene>
    <name evidence="2" type="ORF">KFL_001820180</name>
</gene>
<evidence type="ECO:0000313" key="2">
    <source>
        <dbReference type="EMBL" id="GAQ84265.1"/>
    </source>
</evidence>
<feature type="region of interest" description="Disordered" evidence="1">
    <location>
        <begin position="186"/>
        <end position="249"/>
    </location>
</feature>
<feature type="compositionally biased region" description="Polar residues" evidence="1">
    <location>
        <begin position="124"/>
        <end position="142"/>
    </location>
</feature>
<dbReference type="PANTHER" id="PTHR33675">
    <property type="entry name" value="NUCLEAR RECEPTOR FAMILY 2 GROUP C PROTEIN"/>
    <property type="match status" value="1"/>
</dbReference>
<keyword evidence="3" id="KW-1185">Reference proteome</keyword>
<dbReference type="PANTHER" id="PTHR33675:SF1">
    <property type="entry name" value="HOLOCARBOXYLASE SYNTHETASE"/>
    <property type="match status" value="1"/>
</dbReference>
<organism evidence="2 3">
    <name type="scientific">Klebsormidium nitens</name>
    <name type="common">Green alga</name>
    <name type="synonym">Ulothrix nitens</name>
    <dbReference type="NCBI Taxonomy" id="105231"/>
    <lineage>
        <taxon>Eukaryota</taxon>
        <taxon>Viridiplantae</taxon>
        <taxon>Streptophyta</taxon>
        <taxon>Klebsormidiophyceae</taxon>
        <taxon>Klebsormidiales</taxon>
        <taxon>Klebsormidiaceae</taxon>
        <taxon>Klebsormidium</taxon>
    </lineage>
</organism>
<protein>
    <submittedName>
        <fullName evidence="2">Uncharacterized protein</fullName>
    </submittedName>
</protein>
<reference evidence="2 3" key="1">
    <citation type="journal article" date="2014" name="Nat. Commun.">
        <title>Klebsormidium flaccidum genome reveals primary factors for plant terrestrial adaptation.</title>
        <authorList>
            <person name="Hori K."/>
            <person name="Maruyama F."/>
            <person name="Fujisawa T."/>
            <person name="Togashi T."/>
            <person name="Yamamoto N."/>
            <person name="Seo M."/>
            <person name="Sato S."/>
            <person name="Yamada T."/>
            <person name="Mori H."/>
            <person name="Tajima N."/>
            <person name="Moriyama T."/>
            <person name="Ikeuchi M."/>
            <person name="Watanabe M."/>
            <person name="Wada H."/>
            <person name="Kobayashi K."/>
            <person name="Saito M."/>
            <person name="Masuda T."/>
            <person name="Sasaki-Sekimoto Y."/>
            <person name="Mashiguchi K."/>
            <person name="Awai K."/>
            <person name="Shimojima M."/>
            <person name="Masuda S."/>
            <person name="Iwai M."/>
            <person name="Nobusawa T."/>
            <person name="Narise T."/>
            <person name="Kondo S."/>
            <person name="Saito H."/>
            <person name="Sato R."/>
            <person name="Murakawa M."/>
            <person name="Ihara Y."/>
            <person name="Oshima-Yamada Y."/>
            <person name="Ohtaka K."/>
            <person name="Satoh M."/>
            <person name="Sonobe K."/>
            <person name="Ishii M."/>
            <person name="Ohtani R."/>
            <person name="Kanamori-Sato M."/>
            <person name="Honoki R."/>
            <person name="Miyazaki D."/>
            <person name="Mochizuki H."/>
            <person name="Umetsu J."/>
            <person name="Higashi K."/>
            <person name="Shibata D."/>
            <person name="Kamiya Y."/>
            <person name="Sato N."/>
            <person name="Nakamura Y."/>
            <person name="Tabata S."/>
            <person name="Ida S."/>
            <person name="Kurokawa K."/>
            <person name="Ohta H."/>
        </authorList>
    </citation>
    <scope>NUCLEOTIDE SEQUENCE [LARGE SCALE GENOMIC DNA]</scope>
    <source>
        <strain evidence="2 3">NIES-2285</strain>
    </source>
</reference>
<dbReference type="EMBL" id="DF237131">
    <property type="protein sequence ID" value="GAQ84265.1"/>
    <property type="molecule type" value="Genomic_DNA"/>
</dbReference>
<evidence type="ECO:0000256" key="1">
    <source>
        <dbReference type="SAM" id="MobiDB-lite"/>
    </source>
</evidence>
<feature type="compositionally biased region" description="Low complexity" evidence="1">
    <location>
        <begin position="228"/>
        <end position="237"/>
    </location>
</feature>
<dbReference type="AlphaFoldDB" id="A0A1Y1I028"/>
<sequence length="249" mass="26285">MGKKRKAETSGMEEVEKGLYSSFCAAANSISQLYTQAQSQQRLSFAAGQRHAMDQVYQWVLRQRDAGATQLSADQLLNFLQRELDTGDIAVSHFSQQAAAATAPAPAASPPPATSISHHARVLSSHQAQASGQPPLPQTNSRGGHAFTPLDRSTDLALIDNKAQMFGGTSPQRRVLGSFAGQWTQGGGYDRGRASGPQHQGGAAPGMFGAATAEVPGGLDGHQHMPNGEPTQEPEQQGGYGGPDDDFMM</sequence>
<feature type="region of interest" description="Disordered" evidence="1">
    <location>
        <begin position="101"/>
        <end position="149"/>
    </location>
</feature>
<accession>A0A1Y1I028</accession>
<dbReference type="OrthoDB" id="755598at2759"/>
<dbReference type="Proteomes" id="UP000054558">
    <property type="component" value="Unassembled WGS sequence"/>
</dbReference>
<proteinExistence type="predicted"/>
<name>A0A1Y1I028_KLENI</name>